<feature type="region of interest" description="Disordered" evidence="4">
    <location>
        <begin position="310"/>
        <end position="333"/>
    </location>
</feature>
<dbReference type="EMBL" id="KQ242757">
    <property type="protein sequence ID" value="KNC77364.1"/>
    <property type="molecule type" value="Genomic_DNA"/>
</dbReference>
<dbReference type="Proteomes" id="UP000054560">
    <property type="component" value="Unassembled WGS sequence"/>
</dbReference>
<evidence type="ECO:0000256" key="3">
    <source>
        <dbReference type="SAM" id="Coils"/>
    </source>
</evidence>
<sequence>EEEEKIQKVQKEKEKEKAVKENALEKIAQEKKETKKRVEVERIRYPVEDTELPIDPALDEMPRMATDFMVGQPNVPFLLVTYHFLSNFNDVISLSQFTFDNWETDATPTADNENELHALLNQKHNSWGDALQVWIEYRSMTPNPAIPLPECLDNMTPIRALGHDVSTALEMVHYLCNEVASTEEFRTHIDEMRENLRILNAEHRADVSEYRKMLREEEKERKKQNMEEDSGSDSDSDDDGGSSDDDSGQPKKKAKVERADDSQTMEEPDILAKAGASRREMLEYKRMMREMEEARKRKEAEKQAEIRAIQQKERTEQAQIRKEKEQRQAERERKDEKYYFEARRLGAFRDKILGQDRDYRKYWLIDHTRIHIQVDGGKWGYLDTIPEVVQLLNHLNIKGHRECHLRSSLNACFNRLCSNIKKRIEDARREEDSRRSSRLQVKSKEFGFMHFTNSKRGKDAMYPWES</sequence>
<dbReference type="STRING" id="667725.A0A0L0FKQ2"/>
<feature type="domain" description="WHIM2" evidence="5">
    <location>
        <begin position="349"/>
        <end position="410"/>
    </location>
</feature>
<accession>A0A0L0FKQ2</accession>
<dbReference type="PANTHER" id="PTHR15546:SF2">
    <property type="entry name" value="DDT DOMAIN-CONTAINING PROTEIN DDB_G0282237"/>
    <property type="match status" value="1"/>
</dbReference>
<dbReference type="InterPro" id="IPR028941">
    <property type="entry name" value="WHIM2_dom"/>
</dbReference>
<dbReference type="GO" id="GO:0005634">
    <property type="term" value="C:nucleus"/>
    <property type="evidence" value="ECO:0007669"/>
    <property type="project" value="UniProtKB-SubCell"/>
</dbReference>
<dbReference type="RefSeq" id="XP_014151266.1">
    <property type="nucleotide sequence ID" value="XM_014295791.1"/>
</dbReference>
<evidence type="ECO:0000256" key="2">
    <source>
        <dbReference type="ARBA" id="ARBA00023242"/>
    </source>
</evidence>
<reference evidence="6 7" key="1">
    <citation type="submission" date="2011-02" db="EMBL/GenBank/DDBJ databases">
        <title>The Genome Sequence of Sphaeroforma arctica JP610.</title>
        <authorList>
            <consortium name="The Broad Institute Genome Sequencing Platform"/>
            <person name="Russ C."/>
            <person name="Cuomo C."/>
            <person name="Young S.K."/>
            <person name="Zeng Q."/>
            <person name="Gargeya S."/>
            <person name="Alvarado L."/>
            <person name="Berlin A."/>
            <person name="Chapman S.B."/>
            <person name="Chen Z."/>
            <person name="Freedman E."/>
            <person name="Gellesch M."/>
            <person name="Goldberg J."/>
            <person name="Griggs A."/>
            <person name="Gujja S."/>
            <person name="Heilman E."/>
            <person name="Heiman D."/>
            <person name="Howarth C."/>
            <person name="Mehta T."/>
            <person name="Neiman D."/>
            <person name="Pearson M."/>
            <person name="Roberts A."/>
            <person name="Saif S."/>
            <person name="Shea T."/>
            <person name="Shenoy N."/>
            <person name="Sisk P."/>
            <person name="Stolte C."/>
            <person name="Sykes S."/>
            <person name="White J."/>
            <person name="Yandava C."/>
            <person name="Burger G."/>
            <person name="Gray M.W."/>
            <person name="Holland P.W.H."/>
            <person name="King N."/>
            <person name="Lang F.B.F."/>
            <person name="Roger A.J."/>
            <person name="Ruiz-Trillo I."/>
            <person name="Haas B."/>
            <person name="Nusbaum C."/>
            <person name="Birren B."/>
        </authorList>
    </citation>
    <scope>NUCLEOTIDE SEQUENCE [LARGE SCALE GENOMIC DNA]</scope>
    <source>
        <strain evidence="6 7">JP610</strain>
    </source>
</reference>
<keyword evidence="2" id="KW-0539">Nucleus</keyword>
<feature type="region of interest" description="Disordered" evidence="4">
    <location>
        <begin position="215"/>
        <end position="278"/>
    </location>
</feature>
<evidence type="ECO:0000259" key="5">
    <source>
        <dbReference type="Pfam" id="PF15613"/>
    </source>
</evidence>
<dbReference type="PANTHER" id="PTHR15546">
    <property type="entry name" value="BROMODOMAIN ADJACENT TO ZINC FINGER DOMAIN, 2A"/>
    <property type="match status" value="1"/>
</dbReference>
<dbReference type="InterPro" id="IPR053271">
    <property type="entry name" value="DDT_domain"/>
</dbReference>
<feature type="non-terminal residue" evidence="6">
    <location>
        <position position="1"/>
    </location>
</feature>
<comment type="subcellular location">
    <subcellularLocation>
        <location evidence="1">Nucleus</location>
    </subcellularLocation>
</comment>
<protein>
    <recommendedName>
        <fullName evidence="5">WHIM2 domain-containing protein</fullName>
    </recommendedName>
</protein>
<dbReference type="GeneID" id="25910679"/>
<feature type="compositionally biased region" description="Acidic residues" evidence="4">
    <location>
        <begin position="227"/>
        <end position="247"/>
    </location>
</feature>
<keyword evidence="3" id="KW-0175">Coiled coil</keyword>
<organism evidence="6 7">
    <name type="scientific">Sphaeroforma arctica JP610</name>
    <dbReference type="NCBI Taxonomy" id="667725"/>
    <lineage>
        <taxon>Eukaryota</taxon>
        <taxon>Ichthyosporea</taxon>
        <taxon>Ichthyophonida</taxon>
        <taxon>Sphaeroforma</taxon>
    </lineage>
</organism>
<feature type="coiled-coil region" evidence="3">
    <location>
        <begin position="1"/>
        <end position="44"/>
    </location>
</feature>
<dbReference type="eggNOG" id="KOG1245">
    <property type="taxonomic scope" value="Eukaryota"/>
</dbReference>
<keyword evidence="7" id="KW-1185">Reference proteome</keyword>
<feature type="compositionally biased region" description="Basic and acidic residues" evidence="4">
    <location>
        <begin position="215"/>
        <end position="226"/>
    </location>
</feature>
<dbReference type="OrthoDB" id="332390at2759"/>
<evidence type="ECO:0000313" key="7">
    <source>
        <dbReference type="Proteomes" id="UP000054560"/>
    </source>
</evidence>
<name>A0A0L0FKQ2_9EUKA</name>
<gene>
    <name evidence="6" type="ORF">SARC_10175</name>
</gene>
<dbReference type="Pfam" id="PF15613">
    <property type="entry name" value="WSD"/>
    <property type="match status" value="1"/>
</dbReference>
<evidence type="ECO:0000256" key="4">
    <source>
        <dbReference type="SAM" id="MobiDB-lite"/>
    </source>
</evidence>
<dbReference type="AlphaFoldDB" id="A0A0L0FKQ2"/>
<evidence type="ECO:0000256" key="1">
    <source>
        <dbReference type="ARBA" id="ARBA00004123"/>
    </source>
</evidence>
<evidence type="ECO:0000313" key="6">
    <source>
        <dbReference type="EMBL" id="KNC77364.1"/>
    </source>
</evidence>
<proteinExistence type="predicted"/>